<dbReference type="KEGG" id="atr:18424979"/>
<dbReference type="InterPro" id="IPR019159">
    <property type="entry name" value="CCDC93_CC"/>
</dbReference>
<dbReference type="InterPro" id="IPR048747">
    <property type="entry name" value="CCDC93_N"/>
</dbReference>
<accession>W1NN78</accession>
<dbReference type="EMBL" id="KI396610">
    <property type="protein sequence ID" value="ERM97053.1"/>
    <property type="molecule type" value="Genomic_DNA"/>
</dbReference>
<dbReference type="GO" id="GO:0006893">
    <property type="term" value="P:Golgi to plasma membrane transport"/>
    <property type="evidence" value="ECO:0000318"/>
    <property type="project" value="GO_Central"/>
</dbReference>
<dbReference type="PANTHER" id="PTHR16441:SF0">
    <property type="entry name" value="COILED-COIL DOMAIN-CONTAINING PROTEIN 93"/>
    <property type="match status" value="1"/>
</dbReference>
<dbReference type="Pfam" id="PF21673">
    <property type="entry name" value="CCDC93_N"/>
    <property type="match status" value="1"/>
</dbReference>
<gene>
    <name evidence="5" type="ORF">AMTR_s00122p00090920</name>
</gene>
<feature type="domain" description="CCDC93 N-terminal" evidence="4">
    <location>
        <begin position="9"/>
        <end position="115"/>
    </location>
</feature>
<evidence type="ECO:0000256" key="1">
    <source>
        <dbReference type="ARBA" id="ARBA00007219"/>
    </source>
</evidence>
<evidence type="ECO:0000259" key="4">
    <source>
        <dbReference type="Pfam" id="PF21673"/>
    </source>
</evidence>
<dbReference type="AlphaFoldDB" id="W1NN78"/>
<name>W1NN78_AMBTC</name>
<evidence type="ECO:0000259" key="3">
    <source>
        <dbReference type="Pfam" id="PF09762"/>
    </source>
</evidence>
<proteinExistence type="inferred from homology"/>
<feature type="domain" description="CCDC93 coiled-coil" evidence="3">
    <location>
        <begin position="213"/>
        <end position="510"/>
    </location>
</feature>
<dbReference type="InterPro" id="IPR039116">
    <property type="entry name" value="CCDC93"/>
</dbReference>
<comment type="similarity">
    <text evidence="1">Belongs to the CCDC93 family.</text>
</comment>
<dbReference type="Pfam" id="PF09762">
    <property type="entry name" value="CCDC93_CC"/>
    <property type="match status" value="1"/>
</dbReference>
<dbReference type="OMA" id="YERQEAP"/>
<dbReference type="eggNOG" id="KOG2701">
    <property type="taxonomic scope" value="Eukaryota"/>
</dbReference>
<organism evidence="5 6">
    <name type="scientific">Amborella trichopoda</name>
    <dbReference type="NCBI Taxonomy" id="13333"/>
    <lineage>
        <taxon>Eukaryota</taxon>
        <taxon>Viridiplantae</taxon>
        <taxon>Streptophyta</taxon>
        <taxon>Embryophyta</taxon>
        <taxon>Tracheophyta</taxon>
        <taxon>Spermatophyta</taxon>
        <taxon>Magnoliopsida</taxon>
        <taxon>Amborellales</taxon>
        <taxon>Amborellaceae</taxon>
        <taxon>Amborella</taxon>
    </lineage>
</organism>
<evidence type="ECO:0000313" key="5">
    <source>
        <dbReference type="EMBL" id="ERM97053.1"/>
    </source>
</evidence>
<keyword evidence="2" id="KW-0175">Coiled coil</keyword>
<protein>
    <submittedName>
        <fullName evidence="5">Uncharacterized protein</fullName>
    </submittedName>
</protein>
<dbReference type="Proteomes" id="UP000017836">
    <property type="component" value="Unassembled WGS sequence"/>
</dbReference>
<dbReference type="PANTHER" id="PTHR16441">
    <property type="entry name" value="FIDIPIDINE"/>
    <property type="match status" value="1"/>
</dbReference>
<dbReference type="HOGENOM" id="CLU_016588_0_0_1"/>
<evidence type="ECO:0000256" key="2">
    <source>
        <dbReference type="ARBA" id="ARBA00023054"/>
    </source>
</evidence>
<dbReference type="Gramene" id="ERM97053">
    <property type="protein sequence ID" value="ERM97053"/>
    <property type="gene ID" value="AMTR_s00122p00090920"/>
</dbReference>
<dbReference type="STRING" id="13333.W1NN78"/>
<sequence length="514" mass="58328">METDVEKCVVLEKILELLVSAGYYRATICTLSTFDKLTGGLAWCISAAAHAHAHPNFYILYHDEQTLGDKIKVGEAIEAALRSMECPFPLHAHQLQGLDYDGVYPVIQWIVSRVLTMREELGAELRRYSHLQFQNHFELLEDPSSNPERNDVSPGVNGSSFHQLLHRMAQKSETCPASAENGSGVQRAPTEILHLGNKQSSLMNSGIIDGEYNEDPQHQVAVLMYKIEEENFNVHQLQELLVDTEKSIEVLHGSLSEQDHRKTSVLNEIQLLTQKIDQAGAISLFQRLMSHLEQLKLLEKQEAEFRSHCKQKRSDLQDEVIRVEKEAPNNGESESDSCDMDPLIDVASRKLDAAHRDFSVKMRAISLLKRKVDDVPSQTELIQYERRFAELFGQIQDKLRQTRRYYGTYNALIETKELSLKEISLLNSISSQFQNAMASANGRSKLIDSFEDIAKGTQQKLEKMQCSLQVEQKSCNSIKEVYATAVAQQRHCSVLLKAFEEECAKNESLRSFQN</sequence>
<dbReference type="OrthoDB" id="16092at2759"/>
<reference evidence="6" key="1">
    <citation type="journal article" date="2013" name="Science">
        <title>The Amborella genome and the evolution of flowering plants.</title>
        <authorList>
            <consortium name="Amborella Genome Project"/>
        </authorList>
    </citation>
    <scope>NUCLEOTIDE SEQUENCE [LARGE SCALE GENOMIC DNA]</scope>
</reference>
<keyword evidence="6" id="KW-1185">Reference proteome</keyword>
<evidence type="ECO:0000313" key="6">
    <source>
        <dbReference type="Proteomes" id="UP000017836"/>
    </source>
</evidence>